<evidence type="ECO:0000313" key="1">
    <source>
        <dbReference type="EMBL" id="HJG41841.1"/>
    </source>
</evidence>
<name>A0A921LWN8_9BIFI</name>
<gene>
    <name evidence="1" type="ORF">K8U73_05590</name>
</gene>
<sequence length="106" mass="11784">MPVLDGLEDAGRVVGRQERATREFIERFEAEHPGADPMRSYIYESMMSIAQNVDVQNMKGREVSRNMTSLLGFIQELRAMVAPAGEFAEADGAARELLELLAGDPR</sequence>
<comment type="caution">
    <text evidence="1">The sequence shown here is derived from an EMBL/GenBank/DDBJ whole genome shotgun (WGS) entry which is preliminary data.</text>
</comment>
<dbReference type="Proteomes" id="UP000786560">
    <property type="component" value="Unassembled WGS sequence"/>
</dbReference>
<dbReference type="EMBL" id="DYUX01000021">
    <property type="protein sequence ID" value="HJG41841.1"/>
    <property type="molecule type" value="Genomic_DNA"/>
</dbReference>
<proteinExistence type="predicted"/>
<reference evidence="1" key="1">
    <citation type="journal article" date="2021" name="PeerJ">
        <title>Extensive microbial diversity within the chicken gut microbiome revealed by metagenomics and culture.</title>
        <authorList>
            <person name="Gilroy R."/>
            <person name="Ravi A."/>
            <person name="Getino M."/>
            <person name="Pursley I."/>
            <person name="Horton D.L."/>
            <person name="Alikhan N.F."/>
            <person name="Baker D."/>
            <person name="Gharbi K."/>
            <person name="Hall N."/>
            <person name="Watson M."/>
            <person name="Adriaenssens E.M."/>
            <person name="Foster-Nyarko E."/>
            <person name="Jarju S."/>
            <person name="Secka A."/>
            <person name="Antonio M."/>
            <person name="Oren A."/>
            <person name="Chaudhuri R.R."/>
            <person name="La Ragione R."/>
            <person name="Hildebrand F."/>
            <person name="Pallen M.J."/>
        </authorList>
    </citation>
    <scope>NUCLEOTIDE SEQUENCE</scope>
    <source>
        <strain evidence="1">ChiBcolR7-4860</strain>
    </source>
</reference>
<organism evidence="1 2">
    <name type="scientific">Bifidobacterium pullorum subsp. gallinarum</name>
    <dbReference type="NCBI Taxonomy" id="78344"/>
    <lineage>
        <taxon>Bacteria</taxon>
        <taxon>Bacillati</taxon>
        <taxon>Actinomycetota</taxon>
        <taxon>Actinomycetes</taxon>
        <taxon>Bifidobacteriales</taxon>
        <taxon>Bifidobacteriaceae</taxon>
        <taxon>Bifidobacterium</taxon>
    </lineage>
</organism>
<evidence type="ECO:0000313" key="2">
    <source>
        <dbReference type="Proteomes" id="UP000786560"/>
    </source>
</evidence>
<protein>
    <submittedName>
        <fullName evidence="1">Uncharacterized protein</fullName>
    </submittedName>
</protein>
<dbReference type="RefSeq" id="WP_278711307.1">
    <property type="nucleotide sequence ID" value="NZ_DYUX01000021.1"/>
</dbReference>
<reference evidence="1" key="2">
    <citation type="submission" date="2021-09" db="EMBL/GenBank/DDBJ databases">
        <authorList>
            <person name="Gilroy R."/>
        </authorList>
    </citation>
    <scope>NUCLEOTIDE SEQUENCE</scope>
    <source>
        <strain evidence="1">ChiBcolR7-4860</strain>
    </source>
</reference>
<accession>A0A921LWN8</accession>
<dbReference type="AlphaFoldDB" id="A0A921LWN8"/>